<feature type="region of interest" description="Disordered" evidence="6">
    <location>
        <begin position="48"/>
        <end position="80"/>
    </location>
</feature>
<feature type="transmembrane region" description="Helical" evidence="7">
    <location>
        <begin position="328"/>
        <end position="348"/>
    </location>
</feature>
<reference evidence="8 9" key="1">
    <citation type="journal article" date="2015" name="Genome Biol. Evol.">
        <title>Comparative Genomics of a Bacterivorous Green Alga Reveals Evolutionary Causalities and Consequences of Phago-Mixotrophic Mode of Nutrition.</title>
        <authorList>
            <person name="Burns J.A."/>
            <person name="Paasch A."/>
            <person name="Narechania A."/>
            <person name="Kim E."/>
        </authorList>
    </citation>
    <scope>NUCLEOTIDE SEQUENCE [LARGE SCALE GENOMIC DNA]</scope>
    <source>
        <strain evidence="8 9">PLY_AMNH</strain>
    </source>
</reference>
<dbReference type="PANTHER" id="PTHR10361:SF28">
    <property type="entry name" value="P3 PROTEIN-RELATED"/>
    <property type="match status" value="1"/>
</dbReference>
<feature type="transmembrane region" description="Helical" evidence="7">
    <location>
        <begin position="208"/>
        <end position="227"/>
    </location>
</feature>
<feature type="transmembrane region" description="Helical" evidence="7">
    <location>
        <begin position="271"/>
        <end position="290"/>
    </location>
</feature>
<protein>
    <submittedName>
        <fullName evidence="8">Uncharacterized protein</fullName>
    </submittedName>
</protein>
<keyword evidence="9" id="KW-1185">Reference proteome</keyword>
<feature type="transmembrane region" description="Helical" evidence="7">
    <location>
        <begin position="239"/>
        <end position="265"/>
    </location>
</feature>
<comment type="similarity">
    <text evidence="2">Belongs to the bile acid:sodium symporter (BASS) (TC 2.A.28) family.</text>
</comment>
<name>A0AAE0CH19_9CHLO</name>
<keyword evidence="4 7" id="KW-1133">Transmembrane helix</keyword>
<evidence type="ECO:0000256" key="6">
    <source>
        <dbReference type="SAM" id="MobiDB-lite"/>
    </source>
</evidence>
<keyword evidence="3 7" id="KW-0812">Transmembrane</keyword>
<keyword evidence="5 7" id="KW-0472">Membrane</keyword>
<accession>A0AAE0CH19</accession>
<evidence type="ECO:0000256" key="1">
    <source>
        <dbReference type="ARBA" id="ARBA00004141"/>
    </source>
</evidence>
<evidence type="ECO:0000313" key="8">
    <source>
        <dbReference type="EMBL" id="KAK3254114.1"/>
    </source>
</evidence>
<dbReference type="GO" id="GO:0016020">
    <property type="term" value="C:membrane"/>
    <property type="evidence" value="ECO:0007669"/>
    <property type="project" value="UniProtKB-SubCell"/>
</dbReference>
<dbReference type="AlphaFoldDB" id="A0AAE0CH19"/>
<comment type="subcellular location">
    <subcellularLocation>
        <location evidence="1">Membrane</location>
        <topology evidence="1">Multi-pass membrane protein</topology>
    </subcellularLocation>
</comment>
<dbReference type="InterPro" id="IPR004710">
    <property type="entry name" value="Bilac:Na_transpt"/>
</dbReference>
<dbReference type="Proteomes" id="UP001190700">
    <property type="component" value="Unassembled WGS sequence"/>
</dbReference>
<feature type="compositionally biased region" description="Polar residues" evidence="6">
    <location>
        <begin position="51"/>
        <end position="80"/>
    </location>
</feature>
<evidence type="ECO:0000256" key="3">
    <source>
        <dbReference type="ARBA" id="ARBA00022692"/>
    </source>
</evidence>
<sequence>MNSVTLAQSASLVSSFRTGSQVSAITRPAEPKQDGCALISNTANIAPRKSSVASQRTQKSPQTICWNSPQGSRSRLQNSRANPLKRYGKQHFRCATAYNSLQESNPSPVIYWIEHISEIFTSFYWLWILLGALLALHSPLLFSAISGGAYTAGLFFIMMSMGFTLSRDDIMEALRQPKALFAGCFLQYSVMPLVGLACSRLGGLPPPMAVGLILVSCCPGGAASNVVTHVAKGNVPLSVAMTSLSTLLATVLTPTLVLLCAGTYVPVDVSAMAWDVLQLVLFPVGAGWVLSEVVPSSIKAYILPLMPALAVATSTLLTSAALASTAHILFSAASVGIASAIAAVRNFLWLEPVHFPNLTSKHSSLDSCLKL</sequence>
<dbReference type="GO" id="GO:0009941">
    <property type="term" value="C:chloroplast envelope"/>
    <property type="evidence" value="ECO:0007669"/>
    <property type="project" value="UniProtKB-ARBA"/>
</dbReference>
<evidence type="ECO:0000256" key="7">
    <source>
        <dbReference type="SAM" id="Phobius"/>
    </source>
</evidence>
<dbReference type="InterPro" id="IPR038770">
    <property type="entry name" value="Na+/solute_symporter_sf"/>
</dbReference>
<organism evidence="8 9">
    <name type="scientific">Cymbomonas tetramitiformis</name>
    <dbReference type="NCBI Taxonomy" id="36881"/>
    <lineage>
        <taxon>Eukaryota</taxon>
        <taxon>Viridiplantae</taxon>
        <taxon>Chlorophyta</taxon>
        <taxon>Pyramimonadophyceae</taxon>
        <taxon>Pyramimonadales</taxon>
        <taxon>Pyramimonadaceae</taxon>
        <taxon>Cymbomonas</taxon>
    </lineage>
</organism>
<dbReference type="PANTHER" id="PTHR10361">
    <property type="entry name" value="SODIUM-BILE ACID COTRANSPORTER"/>
    <property type="match status" value="1"/>
</dbReference>
<feature type="transmembrane region" description="Helical" evidence="7">
    <location>
        <begin position="302"/>
        <end position="322"/>
    </location>
</feature>
<dbReference type="InterPro" id="IPR002657">
    <property type="entry name" value="BilAc:Na_symport/Acr3"/>
</dbReference>
<evidence type="ECO:0000256" key="4">
    <source>
        <dbReference type="ARBA" id="ARBA00022989"/>
    </source>
</evidence>
<evidence type="ECO:0000256" key="5">
    <source>
        <dbReference type="ARBA" id="ARBA00023136"/>
    </source>
</evidence>
<evidence type="ECO:0000313" key="9">
    <source>
        <dbReference type="Proteomes" id="UP001190700"/>
    </source>
</evidence>
<dbReference type="EMBL" id="LGRX02024130">
    <property type="protein sequence ID" value="KAK3254114.1"/>
    <property type="molecule type" value="Genomic_DNA"/>
</dbReference>
<feature type="transmembrane region" description="Helical" evidence="7">
    <location>
        <begin position="179"/>
        <end position="202"/>
    </location>
</feature>
<dbReference type="Gene3D" id="1.20.1530.20">
    <property type="match status" value="1"/>
</dbReference>
<gene>
    <name evidence="8" type="ORF">CYMTET_36661</name>
</gene>
<proteinExistence type="inferred from homology"/>
<dbReference type="Pfam" id="PF01758">
    <property type="entry name" value="SBF"/>
    <property type="match status" value="1"/>
</dbReference>
<evidence type="ECO:0000256" key="2">
    <source>
        <dbReference type="ARBA" id="ARBA00006528"/>
    </source>
</evidence>
<feature type="transmembrane region" description="Helical" evidence="7">
    <location>
        <begin position="148"/>
        <end position="167"/>
    </location>
</feature>
<feature type="transmembrane region" description="Helical" evidence="7">
    <location>
        <begin position="123"/>
        <end position="142"/>
    </location>
</feature>
<comment type="caution">
    <text evidence="8">The sequence shown here is derived from an EMBL/GenBank/DDBJ whole genome shotgun (WGS) entry which is preliminary data.</text>
</comment>